<dbReference type="Gene3D" id="2.30.42.10">
    <property type="match status" value="1"/>
</dbReference>
<comment type="caution">
    <text evidence="6">The sequence shown here is derived from an EMBL/GenBank/DDBJ whole genome shotgun (WGS) entry which is preliminary data.</text>
</comment>
<dbReference type="InterPro" id="IPR009003">
    <property type="entry name" value="Peptidase_S1_PA"/>
</dbReference>
<protein>
    <recommendedName>
        <fullName evidence="5">PDZ domain-containing protein</fullName>
    </recommendedName>
</protein>
<dbReference type="Gene3D" id="2.40.10.120">
    <property type="match status" value="1"/>
</dbReference>
<dbReference type="SUPFAM" id="SSF50494">
    <property type="entry name" value="Trypsin-like serine proteases"/>
    <property type="match status" value="1"/>
</dbReference>
<sequence>MKKLSFWKKEKVVTNKSIAVLLVVLFLITGITTGLFINLVFPWLASSSGLGFLLPRFPIVVNKTEQIRINEGIKTNEVLDRINKTTVSVISHSSPLSSISNNLTGVVAGRGVIATSDGIIFTTQSVVGDISRNFLTVVTLDGRIYEAKVMASDSQSGLVAIKIEAENLSVANFKNSKDLLVGDKLVAVLPGVPLDKTFAVVADLAQTPETSNGFVQIQFTDDAREYLEVSPALSEDMISVVLVSRDYQIVGLQTATGILTGEYVKNSLKNLLDGGGFTQPRLGLRYIDITPTISNLFGLTSKQYGAMVASQPGKPAVVFGGVAYKAGLREGDFIYKINEIGLDQNNSLKQLLSGLSINQKIQVEFLRGEKVNVVQMLVE</sequence>
<evidence type="ECO:0000256" key="4">
    <source>
        <dbReference type="SAM" id="Phobius"/>
    </source>
</evidence>
<dbReference type="GO" id="GO:0004252">
    <property type="term" value="F:serine-type endopeptidase activity"/>
    <property type="evidence" value="ECO:0007669"/>
    <property type="project" value="InterPro"/>
</dbReference>
<evidence type="ECO:0000256" key="2">
    <source>
        <dbReference type="ARBA" id="ARBA00022670"/>
    </source>
</evidence>
<dbReference type="InterPro" id="IPR001478">
    <property type="entry name" value="PDZ"/>
</dbReference>
<feature type="transmembrane region" description="Helical" evidence="4">
    <location>
        <begin position="20"/>
        <end position="45"/>
    </location>
</feature>
<dbReference type="PANTHER" id="PTHR22939:SF129">
    <property type="entry name" value="SERINE PROTEASE HTRA2, MITOCHONDRIAL"/>
    <property type="match status" value="1"/>
</dbReference>
<evidence type="ECO:0000313" key="6">
    <source>
        <dbReference type="EMBL" id="PIR97115.1"/>
    </source>
</evidence>
<dbReference type="Proteomes" id="UP000230557">
    <property type="component" value="Unassembled WGS sequence"/>
</dbReference>
<comment type="similarity">
    <text evidence="1">Belongs to the peptidase S1C family.</text>
</comment>
<dbReference type="SUPFAM" id="SSF50156">
    <property type="entry name" value="PDZ domain-like"/>
    <property type="match status" value="1"/>
</dbReference>
<proteinExistence type="inferred from homology"/>
<keyword evidence="4" id="KW-0812">Transmembrane</keyword>
<accession>A0A2H0VDE6</accession>
<organism evidence="6 7">
    <name type="scientific">Candidatus Doudnabacteria bacterium CG10_big_fil_rev_8_21_14_0_10_41_10</name>
    <dbReference type="NCBI Taxonomy" id="1974551"/>
    <lineage>
        <taxon>Bacteria</taxon>
        <taxon>Candidatus Doudnaibacteriota</taxon>
    </lineage>
</organism>
<keyword evidence="3" id="KW-0378">Hydrolase</keyword>
<keyword evidence="4" id="KW-0472">Membrane</keyword>
<dbReference type="Pfam" id="PF13365">
    <property type="entry name" value="Trypsin_2"/>
    <property type="match status" value="1"/>
</dbReference>
<evidence type="ECO:0000256" key="3">
    <source>
        <dbReference type="ARBA" id="ARBA00022801"/>
    </source>
</evidence>
<evidence type="ECO:0000259" key="5">
    <source>
        <dbReference type="Pfam" id="PF13180"/>
    </source>
</evidence>
<dbReference type="GO" id="GO:0006508">
    <property type="term" value="P:proteolysis"/>
    <property type="evidence" value="ECO:0007669"/>
    <property type="project" value="UniProtKB-KW"/>
</dbReference>
<dbReference type="AlphaFoldDB" id="A0A2H0VDE6"/>
<gene>
    <name evidence="6" type="ORF">COT91_03060</name>
</gene>
<evidence type="ECO:0000256" key="1">
    <source>
        <dbReference type="ARBA" id="ARBA00010541"/>
    </source>
</evidence>
<dbReference type="PRINTS" id="PR00834">
    <property type="entry name" value="PROTEASES2C"/>
</dbReference>
<dbReference type="InterPro" id="IPR001940">
    <property type="entry name" value="Peptidase_S1C"/>
</dbReference>
<evidence type="ECO:0000313" key="7">
    <source>
        <dbReference type="Proteomes" id="UP000230557"/>
    </source>
</evidence>
<dbReference type="EMBL" id="PFAJ01000043">
    <property type="protein sequence ID" value="PIR97115.1"/>
    <property type="molecule type" value="Genomic_DNA"/>
</dbReference>
<reference evidence="7" key="1">
    <citation type="submission" date="2017-09" db="EMBL/GenBank/DDBJ databases">
        <title>Depth-based differentiation of microbial function through sediment-hosted aquifers and enrichment of novel symbionts in the deep terrestrial subsurface.</title>
        <authorList>
            <person name="Probst A.J."/>
            <person name="Ladd B."/>
            <person name="Jarett J.K."/>
            <person name="Geller-Mcgrath D.E."/>
            <person name="Sieber C.M.K."/>
            <person name="Emerson J.B."/>
            <person name="Anantharaman K."/>
            <person name="Thomas B.C."/>
            <person name="Malmstrom R."/>
            <person name="Stieglmeier M."/>
            <person name="Klingl A."/>
            <person name="Woyke T."/>
            <person name="Ryan C.M."/>
            <person name="Banfield J.F."/>
        </authorList>
    </citation>
    <scope>NUCLEOTIDE SEQUENCE [LARGE SCALE GENOMIC DNA]</scope>
</reference>
<dbReference type="Pfam" id="PF13180">
    <property type="entry name" value="PDZ_2"/>
    <property type="match status" value="1"/>
</dbReference>
<feature type="domain" description="PDZ" evidence="5">
    <location>
        <begin position="291"/>
        <end position="374"/>
    </location>
</feature>
<keyword evidence="4" id="KW-1133">Transmembrane helix</keyword>
<dbReference type="InterPro" id="IPR036034">
    <property type="entry name" value="PDZ_sf"/>
</dbReference>
<dbReference type="PANTHER" id="PTHR22939">
    <property type="entry name" value="SERINE PROTEASE FAMILY S1C HTRA-RELATED"/>
    <property type="match status" value="1"/>
</dbReference>
<keyword evidence="2" id="KW-0645">Protease</keyword>
<name>A0A2H0VDE6_9BACT</name>